<proteinExistence type="predicted"/>
<reference evidence="3 4" key="1">
    <citation type="journal article" date="2017" name="Genome Biol. Evol.">
        <title>Phytophthora megakarya and P. palmivora, closely related causal agents of cacao black pod rot, underwent increases in genome sizes and gene numbers by different mechanisms.</title>
        <authorList>
            <person name="Ali S.S."/>
            <person name="Shao J."/>
            <person name="Lary D.J."/>
            <person name="Kronmiller B."/>
            <person name="Shen D."/>
            <person name="Strem M.D."/>
            <person name="Amoako-Attah I."/>
            <person name="Akrofi A.Y."/>
            <person name="Begoude B.A."/>
            <person name="Ten Hoopen G.M."/>
            <person name="Coulibaly K."/>
            <person name="Kebe B.I."/>
            <person name="Melnick R.L."/>
            <person name="Guiltinan M.J."/>
            <person name="Tyler B.M."/>
            <person name="Meinhardt L.W."/>
            <person name="Bailey B.A."/>
        </authorList>
    </citation>
    <scope>NUCLEOTIDE SEQUENCE [LARGE SCALE GENOMIC DNA]</scope>
    <source>
        <strain evidence="4">sbr112.9</strain>
    </source>
</reference>
<dbReference type="PANTHER" id="PTHR33064">
    <property type="entry name" value="POL PROTEIN"/>
    <property type="match status" value="1"/>
</dbReference>
<evidence type="ECO:0000259" key="2">
    <source>
        <dbReference type="PROSITE" id="PS50878"/>
    </source>
</evidence>
<evidence type="ECO:0000313" key="3">
    <source>
        <dbReference type="EMBL" id="POM62803.1"/>
    </source>
</evidence>
<accession>A0A2P4XB75</accession>
<dbReference type="InterPro" id="IPR051320">
    <property type="entry name" value="Viral_Replic_Matur_Polypro"/>
</dbReference>
<dbReference type="FunFam" id="3.30.70.270:FF:000003">
    <property type="entry name" value="Transposon Ty3-G Gag-Pol polyprotein"/>
    <property type="match status" value="1"/>
</dbReference>
<dbReference type="InterPro" id="IPR000477">
    <property type="entry name" value="RT_dom"/>
</dbReference>
<dbReference type="OrthoDB" id="121648at2759"/>
<evidence type="ECO:0000256" key="1">
    <source>
        <dbReference type="SAM" id="MobiDB-lite"/>
    </source>
</evidence>
<dbReference type="Gene3D" id="3.10.10.10">
    <property type="entry name" value="HIV Type 1 Reverse Transcriptase, subunit A, domain 1"/>
    <property type="match status" value="1"/>
</dbReference>
<protein>
    <submittedName>
        <fullName evidence="3">Retrotransposable element</fullName>
    </submittedName>
</protein>
<gene>
    <name evidence="3" type="ORF">PHPALM_27990</name>
</gene>
<organism evidence="3 4">
    <name type="scientific">Phytophthora palmivora</name>
    <dbReference type="NCBI Taxonomy" id="4796"/>
    <lineage>
        <taxon>Eukaryota</taxon>
        <taxon>Sar</taxon>
        <taxon>Stramenopiles</taxon>
        <taxon>Oomycota</taxon>
        <taxon>Peronosporomycetes</taxon>
        <taxon>Peronosporales</taxon>
        <taxon>Peronosporaceae</taxon>
        <taxon>Phytophthora</taxon>
    </lineage>
</organism>
<dbReference type="Pfam" id="PF00078">
    <property type="entry name" value="RVT_1"/>
    <property type="match status" value="1"/>
</dbReference>
<dbReference type="Gene3D" id="3.30.70.270">
    <property type="match status" value="2"/>
</dbReference>
<name>A0A2P4XB75_9STRA</name>
<dbReference type="InterPro" id="IPR043502">
    <property type="entry name" value="DNA/RNA_pol_sf"/>
</dbReference>
<feature type="domain" description="Reverse transcriptase" evidence="2">
    <location>
        <begin position="1"/>
        <end position="158"/>
    </location>
</feature>
<dbReference type="InterPro" id="IPR043128">
    <property type="entry name" value="Rev_trsase/Diguanyl_cyclase"/>
</dbReference>
<feature type="region of interest" description="Disordered" evidence="1">
    <location>
        <begin position="162"/>
        <end position="181"/>
    </location>
</feature>
<keyword evidence="4" id="KW-1185">Reference proteome</keyword>
<evidence type="ECO:0000313" key="4">
    <source>
        <dbReference type="Proteomes" id="UP000237271"/>
    </source>
</evidence>
<dbReference type="CDD" id="cd01647">
    <property type="entry name" value="RT_LTR"/>
    <property type="match status" value="1"/>
</dbReference>
<dbReference type="EMBL" id="NCKW01015495">
    <property type="protein sequence ID" value="POM62803.1"/>
    <property type="molecule type" value="Genomic_DNA"/>
</dbReference>
<dbReference type="PROSITE" id="PS50878">
    <property type="entry name" value="RT_POL"/>
    <property type="match status" value="1"/>
</dbReference>
<sequence length="240" mass="27791">MRAVKYTLINLDVVEQTQRLLHPPFPEKTVWSATSTRRLSSPQSVSAPVIILRAEYKRNITLSRIQSHIRCFLPSFGKFQFKQLPMGILTAPDKYQSSMECTFVIVYLDDIFIFSETESDHLKHLRMVFQRLREYDVTLNASKCHISRDSVDYLGFALTPNGIQPQSKKKEDIQQTSKPRNKNGLRRFLGMILYYREMMPNKSALTAKLYQLTSKNVPFVWAPEAASDFQDIKTSFARNV</sequence>
<dbReference type="SUPFAM" id="SSF56672">
    <property type="entry name" value="DNA/RNA polymerases"/>
    <property type="match status" value="1"/>
</dbReference>
<dbReference type="PANTHER" id="PTHR33064:SF37">
    <property type="entry name" value="RIBONUCLEASE H"/>
    <property type="match status" value="1"/>
</dbReference>
<comment type="caution">
    <text evidence="3">The sequence shown here is derived from an EMBL/GenBank/DDBJ whole genome shotgun (WGS) entry which is preliminary data.</text>
</comment>
<dbReference type="AlphaFoldDB" id="A0A2P4XB75"/>
<dbReference type="Proteomes" id="UP000237271">
    <property type="component" value="Unassembled WGS sequence"/>
</dbReference>